<proteinExistence type="predicted"/>
<evidence type="ECO:0000313" key="3">
    <source>
        <dbReference type="Proteomes" id="UP000472676"/>
    </source>
</evidence>
<name>A0A6M2BML9_9GAMM</name>
<dbReference type="PANTHER" id="PTHR43433">
    <property type="entry name" value="HYDROLASE, ALPHA/BETA FOLD FAMILY PROTEIN"/>
    <property type="match status" value="1"/>
</dbReference>
<keyword evidence="2" id="KW-0378">Hydrolase</keyword>
<comment type="caution">
    <text evidence="2">The sequence shown here is derived from an EMBL/GenBank/DDBJ whole genome shotgun (WGS) entry which is preliminary data.</text>
</comment>
<dbReference type="AlphaFoldDB" id="A0A6M2BML9"/>
<keyword evidence="3" id="KW-1185">Reference proteome</keyword>
<dbReference type="GO" id="GO:0016787">
    <property type="term" value="F:hydrolase activity"/>
    <property type="evidence" value="ECO:0007669"/>
    <property type="project" value="UniProtKB-KW"/>
</dbReference>
<dbReference type="EMBL" id="JAAMOW010000001">
    <property type="protein sequence ID" value="NGY03263.1"/>
    <property type="molecule type" value="Genomic_DNA"/>
</dbReference>
<gene>
    <name evidence="2" type="ORF">G7Y85_00645</name>
</gene>
<sequence length="277" mass="29731">MSIASTASGARIAWDAFGDPRLPPMVLIQGLGAQMIGWRPGFCERLAREGLYVIRFDNRDVGQSQRYPQGGYTLAALADDTAALLDALAMESAHIVGQSMGGIVAQLLWQRHPQRLRSLGLIYTATSKRHARGIDAIAAREARKPPTTREAYAAYYLEGEAICASPGYPQDLAWLTELGGRIWDRGWDASGGERQMQAVLAQDDLDDNARSIRLACTIIAGDGDQLVDPAASTELHRLIPGSTLRIFPGMGHELPQPLWGDIAGLLAASARAASAGA</sequence>
<reference evidence="2 3" key="1">
    <citation type="journal article" date="2014" name="Int. J. Syst. Evol. Microbiol.">
        <title>Solimonas terrae sp. nov., isolated from soil.</title>
        <authorList>
            <person name="Kim S.J."/>
            <person name="Moon J.Y."/>
            <person name="Weon H.Y."/>
            <person name="Ahn J.H."/>
            <person name="Chen W.M."/>
            <person name="Kwon S.W."/>
        </authorList>
    </citation>
    <scope>NUCLEOTIDE SEQUENCE [LARGE SCALE GENOMIC DNA]</scope>
    <source>
        <strain evidence="2 3">KIS83-12</strain>
    </source>
</reference>
<dbReference type="SUPFAM" id="SSF53474">
    <property type="entry name" value="alpha/beta-Hydrolases"/>
    <property type="match status" value="1"/>
</dbReference>
<dbReference type="RefSeq" id="WP_166250686.1">
    <property type="nucleotide sequence ID" value="NZ_JAAMOW010000001.1"/>
</dbReference>
<dbReference type="InterPro" id="IPR050471">
    <property type="entry name" value="AB_hydrolase"/>
</dbReference>
<evidence type="ECO:0000259" key="1">
    <source>
        <dbReference type="Pfam" id="PF00561"/>
    </source>
</evidence>
<dbReference type="Proteomes" id="UP000472676">
    <property type="component" value="Unassembled WGS sequence"/>
</dbReference>
<dbReference type="InterPro" id="IPR000073">
    <property type="entry name" value="AB_hydrolase_1"/>
</dbReference>
<accession>A0A6M2BML9</accession>
<evidence type="ECO:0000313" key="2">
    <source>
        <dbReference type="EMBL" id="NGY03263.1"/>
    </source>
</evidence>
<organism evidence="2 3">
    <name type="scientific">Solimonas terrae</name>
    <dbReference type="NCBI Taxonomy" id="1396819"/>
    <lineage>
        <taxon>Bacteria</taxon>
        <taxon>Pseudomonadati</taxon>
        <taxon>Pseudomonadota</taxon>
        <taxon>Gammaproteobacteria</taxon>
        <taxon>Nevskiales</taxon>
        <taxon>Nevskiaceae</taxon>
        <taxon>Solimonas</taxon>
    </lineage>
</organism>
<protein>
    <submittedName>
        <fullName evidence="2">Alpha/beta hydrolase</fullName>
    </submittedName>
</protein>
<dbReference type="Pfam" id="PF00561">
    <property type="entry name" value="Abhydrolase_1"/>
    <property type="match status" value="1"/>
</dbReference>
<dbReference type="PANTHER" id="PTHR43433:SF5">
    <property type="entry name" value="AB HYDROLASE-1 DOMAIN-CONTAINING PROTEIN"/>
    <property type="match status" value="1"/>
</dbReference>
<dbReference type="Gene3D" id="3.40.50.1820">
    <property type="entry name" value="alpha/beta hydrolase"/>
    <property type="match status" value="1"/>
</dbReference>
<dbReference type="InterPro" id="IPR029058">
    <property type="entry name" value="AB_hydrolase_fold"/>
</dbReference>
<feature type="domain" description="AB hydrolase-1" evidence="1">
    <location>
        <begin position="23"/>
        <end position="253"/>
    </location>
</feature>